<dbReference type="AlphaFoldDB" id="I4EE98"/>
<dbReference type="PANTHER" id="PTHR33744">
    <property type="entry name" value="CARBOHYDRATE DIACID REGULATOR"/>
    <property type="match status" value="1"/>
</dbReference>
<dbReference type="InterPro" id="IPR051448">
    <property type="entry name" value="CdaR-like_regulators"/>
</dbReference>
<keyword evidence="5" id="KW-1185">Reference proteome</keyword>
<evidence type="ECO:0000256" key="1">
    <source>
        <dbReference type="ARBA" id="ARBA00006754"/>
    </source>
</evidence>
<dbReference type="Pfam" id="PF17853">
    <property type="entry name" value="GGDEF_2"/>
    <property type="match status" value="1"/>
</dbReference>
<accession>I4EE98</accession>
<dbReference type="Proteomes" id="UP000004221">
    <property type="component" value="Unassembled WGS sequence"/>
</dbReference>
<organism evidence="4 5">
    <name type="scientific">Nitrolancea hollandica Lb</name>
    <dbReference type="NCBI Taxonomy" id="1129897"/>
    <lineage>
        <taxon>Bacteria</taxon>
        <taxon>Pseudomonadati</taxon>
        <taxon>Thermomicrobiota</taxon>
        <taxon>Thermomicrobia</taxon>
        <taxon>Sphaerobacterales</taxon>
        <taxon>Sphaerobacterineae</taxon>
        <taxon>Sphaerobacteraceae</taxon>
        <taxon>Nitrolancea</taxon>
    </lineage>
</organism>
<evidence type="ECO:0000313" key="5">
    <source>
        <dbReference type="Proteomes" id="UP000004221"/>
    </source>
</evidence>
<comment type="similarity">
    <text evidence="1">Belongs to the CdaR family.</text>
</comment>
<dbReference type="InterPro" id="IPR041522">
    <property type="entry name" value="CdaR_GGDEF"/>
</dbReference>
<sequence>MPEITLRDLCRWERRLSLLVPSGMSLDAMLERALSWAVSVRAAPPLLPPLRGDELVVLPPRVIEQIDSAESLDRHTLVTMLAQQNIAALLTEPGFTEEPLDTLPILTLPKPFPHDIEGMLNRLITERRAELYRLGTELSRRLSQAAVDPRGIEALLGTAAELSHRSLVLQDPDGNVIAWGGGDLIPPADLEAMAAARQWGGPRLHPAENGIERLITPLSTGARVSYLSMIGPPGTLTETDRLVLTQTAGTCSIVLGQSRAGTLDRGGRQQLVADLVLGRLASDAAALARAQMLGIDPASPVVVGLIDAPNGQVMGREILMQALGRSAGDNLAPVPGGLSFLIPGTEPGTAAEALRRVLNRSQLDNVTIVLSERVKSVVQSPEGLRQARFALALRKAGALTGPVVSCDSLDDLGLYRLFYPLWGDPTVEHFRSVLLGKLEEYDQRRGSELVETLEAYLSLGGALSEAADQLGIHRNTLSYRLQRIGELTGRDLASPRDRLLLRVALMARYLPATEPNQ</sequence>
<feature type="domain" description="PucR C-terminal helix-turn-helix" evidence="2">
    <location>
        <begin position="449"/>
        <end position="507"/>
    </location>
</feature>
<feature type="domain" description="CdaR GGDEF-like" evidence="3">
    <location>
        <begin position="279"/>
        <end position="392"/>
    </location>
</feature>
<evidence type="ECO:0000259" key="2">
    <source>
        <dbReference type="Pfam" id="PF13556"/>
    </source>
</evidence>
<dbReference type="InterPro" id="IPR025736">
    <property type="entry name" value="PucR_C-HTH_dom"/>
</dbReference>
<dbReference type="InterPro" id="IPR042070">
    <property type="entry name" value="PucR_C-HTH_sf"/>
</dbReference>
<dbReference type="EMBL" id="CAGS01000086">
    <property type="protein sequence ID" value="CCF83010.1"/>
    <property type="molecule type" value="Genomic_DNA"/>
</dbReference>
<reference evidence="4 5" key="1">
    <citation type="journal article" date="2012" name="ISME J.">
        <title>Nitrification expanded: discovery, physiology and genomics of a nitrite-oxidizing bacterium from the phylum Chloroflexi.</title>
        <authorList>
            <person name="Sorokin D.Y."/>
            <person name="Lucker S."/>
            <person name="Vejmelkova D."/>
            <person name="Kostrikina N.A."/>
            <person name="Kleerebezem R."/>
            <person name="Rijpstra W.I."/>
            <person name="Damste J.S."/>
            <person name="Le Paslier D."/>
            <person name="Muyzer G."/>
            <person name="Wagner M."/>
            <person name="van Loosdrecht M.C."/>
            <person name="Daims H."/>
        </authorList>
    </citation>
    <scope>NUCLEOTIDE SEQUENCE [LARGE SCALE GENOMIC DNA]</scope>
    <source>
        <strain evidence="5">none</strain>
    </source>
</reference>
<dbReference type="PANTHER" id="PTHR33744:SF1">
    <property type="entry name" value="DNA-BINDING TRANSCRIPTIONAL ACTIVATOR ADER"/>
    <property type="match status" value="1"/>
</dbReference>
<protein>
    <submittedName>
        <fullName evidence="4">Transcriptional regulator, CdaR</fullName>
    </submittedName>
</protein>
<gene>
    <name evidence="4" type="ORF">NITHO_1760003</name>
</gene>
<proteinExistence type="inferred from homology"/>
<comment type="caution">
    <text evidence="4">The sequence shown here is derived from an EMBL/GenBank/DDBJ whole genome shotgun (WGS) entry which is preliminary data.</text>
</comment>
<dbReference type="RefSeq" id="WP_008475665.1">
    <property type="nucleotide sequence ID" value="NZ_CAGS01000086.1"/>
</dbReference>
<name>I4EE98_9BACT</name>
<evidence type="ECO:0000313" key="4">
    <source>
        <dbReference type="EMBL" id="CCF83010.1"/>
    </source>
</evidence>
<evidence type="ECO:0000259" key="3">
    <source>
        <dbReference type="Pfam" id="PF17853"/>
    </source>
</evidence>
<dbReference type="Gene3D" id="1.10.10.2840">
    <property type="entry name" value="PucR C-terminal helix-turn-helix domain"/>
    <property type="match status" value="1"/>
</dbReference>
<dbReference type="InterPro" id="IPR009057">
    <property type="entry name" value="Homeodomain-like_sf"/>
</dbReference>
<dbReference type="Pfam" id="PF13556">
    <property type="entry name" value="HTH_30"/>
    <property type="match status" value="1"/>
</dbReference>
<dbReference type="SUPFAM" id="SSF46689">
    <property type="entry name" value="Homeodomain-like"/>
    <property type="match status" value="1"/>
</dbReference>